<feature type="compositionally biased region" description="Basic and acidic residues" evidence="1">
    <location>
        <begin position="99"/>
        <end position="112"/>
    </location>
</feature>
<dbReference type="SMART" id="SM00333">
    <property type="entry name" value="TUDOR"/>
    <property type="match status" value="2"/>
</dbReference>
<feature type="compositionally biased region" description="Low complexity" evidence="1">
    <location>
        <begin position="39"/>
        <end position="79"/>
    </location>
</feature>
<evidence type="ECO:0000259" key="2">
    <source>
        <dbReference type="PROSITE" id="PS50304"/>
    </source>
</evidence>
<feature type="domain" description="Tudor" evidence="2">
    <location>
        <begin position="387"/>
        <end position="445"/>
    </location>
</feature>
<protein>
    <submittedName>
        <fullName evidence="3">Tudor domain containing 1</fullName>
    </submittedName>
</protein>
<feature type="compositionally biased region" description="Basic and acidic residues" evidence="1">
    <location>
        <begin position="17"/>
        <end position="38"/>
    </location>
</feature>
<feature type="compositionally biased region" description="Polar residues" evidence="1">
    <location>
        <begin position="80"/>
        <end position="98"/>
    </location>
</feature>
<dbReference type="SUPFAM" id="SSF63748">
    <property type="entry name" value="Tudor/PWWP/MBT"/>
    <property type="match status" value="2"/>
</dbReference>
<dbReference type="InterPro" id="IPR035437">
    <property type="entry name" value="SNase_OB-fold_sf"/>
</dbReference>
<dbReference type="Pfam" id="PF00567">
    <property type="entry name" value="TUDOR"/>
    <property type="match status" value="2"/>
</dbReference>
<dbReference type="AlphaFoldDB" id="A0A9W9YPQ7"/>
<accession>A0A9W9YPQ7</accession>
<keyword evidence="4" id="KW-1185">Reference proteome</keyword>
<reference evidence="3" key="1">
    <citation type="submission" date="2023-01" db="EMBL/GenBank/DDBJ databases">
        <title>Genome assembly of the deep-sea coral Lophelia pertusa.</title>
        <authorList>
            <person name="Herrera S."/>
            <person name="Cordes E."/>
        </authorList>
    </citation>
    <scope>NUCLEOTIDE SEQUENCE</scope>
    <source>
        <strain evidence="3">USNM1676648</strain>
        <tissue evidence="3">Polyp</tissue>
    </source>
</reference>
<dbReference type="Gene3D" id="2.30.30.140">
    <property type="match status" value="2"/>
</dbReference>
<evidence type="ECO:0000313" key="3">
    <source>
        <dbReference type="EMBL" id="KAJ7361831.1"/>
    </source>
</evidence>
<proteinExistence type="predicted"/>
<evidence type="ECO:0000313" key="4">
    <source>
        <dbReference type="Proteomes" id="UP001163046"/>
    </source>
</evidence>
<name>A0A9W9YPQ7_9CNID</name>
<evidence type="ECO:0000256" key="1">
    <source>
        <dbReference type="SAM" id="MobiDB-lite"/>
    </source>
</evidence>
<dbReference type="Gene3D" id="2.40.50.90">
    <property type="match status" value="2"/>
</dbReference>
<dbReference type="EMBL" id="MU827308">
    <property type="protein sequence ID" value="KAJ7361831.1"/>
    <property type="molecule type" value="Genomic_DNA"/>
</dbReference>
<feature type="region of interest" description="Disordered" evidence="1">
    <location>
        <begin position="17"/>
        <end position="119"/>
    </location>
</feature>
<dbReference type="OrthoDB" id="5967882at2759"/>
<dbReference type="PANTHER" id="PTHR22948">
    <property type="entry name" value="TUDOR DOMAIN CONTAINING PROTEIN"/>
    <property type="match status" value="1"/>
</dbReference>
<dbReference type="FunFam" id="2.30.30.140:FF:000018">
    <property type="entry name" value="Serine/threonine-protein kinase 31"/>
    <property type="match status" value="1"/>
</dbReference>
<gene>
    <name evidence="3" type="primary">TDRD1_3</name>
    <name evidence="3" type="ORF">OS493_014472</name>
</gene>
<feature type="domain" description="Tudor" evidence="2">
    <location>
        <begin position="195"/>
        <end position="253"/>
    </location>
</feature>
<dbReference type="InterPro" id="IPR050621">
    <property type="entry name" value="Tudor_domain_containing"/>
</dbReference>
<comment type="caution">
    <text evidence="3">The sequence shown here is derived from an EMBL/GenBank/DDBJ whole genome shotgun (WGS) entry which is preliminary data.</text>
</comment>
<sequence length="464" mass="51127">MTVVRTEGHHLYVELKDAEGNDIKATLRKEGHVGRDADSSSTSSSSSSSTSTASSLTSSSSSDSFASVTTATSSTSSSSQVTTLPTPDSNTVPIPDSNSNEKDSTEPEEKRVSTRPFLRHSRFLSKDEEAQKIPERVQIPDEDYLDVFVCNVHSTDNICINLSGDNYSEKLTALEQSMLCHYEEPSSEEALKINPGSIFALYSKDIHSEGLWYRVKVLKVKGDNVQIEYMDYGDTGMVPTSSLRSIPPRFLELPFQACTISLNGLPKTKNSEVVLKLKHMTLNKDLVAEVIKRVGNAVSVELFDTSSEVADININTMLRSLVIPDEEMVPVLPKAGEPIDAFVTYVTQEGHVFIQIPGGGATRLEELMEDISEHYSQPIKAAEFVSNPHTDKICCAKCSDGYWYRAIVTKVLPDRQVEVQYVDYGNTEELPIASLREPSRGIGHVNSLPFQALQCKLEGTEKES</sequence>
<dbReference type="PANTHER" id="PTHR22948:SF29">
    <property type="entry name" value="FI02030P-RELATED"/>
    <property type="match status" value="1"/>
</dbReference>
<dbReference type="PROSITE" id="PS50304">
    <property type="entry name" value="TUDOR"/>
    <property type="match status" value="2"/>
</dbReference>
<organism evidence="3 4">
    <name type="scientific">Desmophyllum pertusum</name>
    <dbReference type="NCBI Taxonomy" id="174260"/>
    <lineage>
        <taxon>Eukaryota</taxon>
        <taxon>Metazoa</taxon>
        <taxon>Cnidaria</taxon>
        <taxon>Anthozoa</taxon>
        <taxon>Hexacorallia</taxon>
        <taxon>Scleractinia</taxon>
        <taxon>Caryophylliina</taxon>
        <taxon>Caryophylliidae</taxon>
        <taxon>Desmophyllum</taxon>
    </lineage>
</organism>
<dbReference type="InterPro" id="IPR002999">
    <property type="entry name" value="Tudor"/>
</dbReference>
<dbReference type="Proteomes" id="UP001163046">
    <property type="component" value="Unassembled WGS sequence"/>
</dbReference>